<gene>
    <name evidence="1" type="ORF">PLEPLA_LOCUS44910</name>
</gene>
<name>A0A9N7VZ27_PLEPL</name>
<evidence type="ECO:0000313" key="2">
    <source>
        <dbReference type="Proteomes" id="UP001153269"/>
    </source>
</evidence>
<dbReference type="EMBL" id="CADEAL010004325">
    <property type="protein sequence ID" value="CAB1457106.1"/>
    <property type="molecule type" value="Genomic_DNA"/>
</dbReference>
<protein>
    <submittedName>
        <fullName evidence="1">Uncharacterized protein</fullName>
    </submittedName>
</protein>
<evidence type="ECO:0000313" key="1">
    <source>
        <dbReference type="EMBL" id="CAB1457106.1"/>
    </source>
</evidence>
<organism evidence="1 2">
    <name type="scientific">Pleuronectes platessa</name>
    <name type="common">European plaice</name>
    <dbReference type="NCBI Taxonomy" id="8262"/>
    <lineage>
        <taxon>Eukaryota</taxon>
        <taxon>Metazoa</taxon>
        <taxon>Chordata</taxon>
        <taxon>Craniata</taxon>
        <taxon>Vertebrata</taxon>
        <taxon>Euteleostomi</taxon>
        <taxon>Actinopterygii</taxon>
        <taxon>Neopterygii</taxon>
        <taxon>Teleostei</taxon>
        <taxon>Neoteleostei</taxon>
        <taxon>Acanthomorphata</taxon>
        <taxon>Carangaria</taxon>
        <taxon>Pleuronectiformes</taxon>
        <taxon>Pleuronectoidei</taxon>
        <taxon>Pleuronectidae</taxon>
        <taxon>Pleuronectes</taxon>
    </lineage>
</organism>
<dbReference type="Proteomes" id="UP001153269">
    <property type="component" value="Unassembled WGS sequence"/>
</dbReference>
<keyword evidence="2" id="KW-1185">Reference proteome</keyword>
<comment type="caution">
    <text evidence="1">The sequence shown here is derived from an EMBL/GenBank/DDBJ whole genome shotgun (WGS) entry which is preliminary data.</text>
</comment>
<reference evidence="1" key="1">
    <citation type="submission" date="2020-03" db="EMBL/GenBank/DDBJ databases">
        <authorList>
            <person name="Weist P."/>
        </authorList>
    </citation>
    <scope>NUCLEOTIDE SEQUENCE</scope>
</reference>
<dbReference type="AlphaFoldDB" id="A0A9N7VZ27"/>
<accession>A0A9N7VZ27</accession>
<sequence>MIPPPLLQPPADKSFSFIARIQGLQVHGPQKGKRGWRGGVGLTGVEEGMGKRMVSQEIREEGTETPPLPWLNLSIDPSPLPPSHPGPGPSLPLATLLFCSTALPHVRGVQTTSGAAWRYQAFLGVRGRGRGAAVAEWPCGGTGAFLLNQ</sequence>
<proteinExistence type="predicted"/>